<comment type="caution">
    <text evidence="1">The sequence shown here is derived from an EMBL/GenBank/DDBJ whole genome shotgun (WGS) entry which is preliminary data.</text>
</comment>
<proteinExistence type="predicted"/>
<dbReference type="EMBL" id="JAHHIF010000033">
    <property type="protein sequence ID" value="MBW4546952.1"/>
    <property type="molecule type" value="Genomic_DNA"/>
</dbReference>
<accession>A0A951PNN8</accession>
<evidence type="ECO:0000313" key="2">
    <source>
        <dbReference type="Proteomes" id="UP000753908"/>
    </source>
</evidence>
<dbReference type="AlphaFoldDB" id="A0A951PNN8"/>
<dbReference type="Proteomes" id="UP000753908">
    <property type="component" value="Unassembled WGS sequence"/>
</dbReference>
<evidence type="ECO:0000313" key="1">
    <source>
        <dbReference type="EMBL" id="MBW4546952.1"/>
    </source>
</evidence>
<protein>
    <submittedName>
        <fullName evidence="1">Uncharacterized protein</fullName>
    </submittedName>
</protein>
<sequence length="87" mass="9859">MKLRLVFLLGMMGNRIRRLWLGCDRKFCHASRCAKFCTTGGESPCFSLGSFLIRVNLLSPSRSLEFNQIIGAEDGSPTRSQQELTFR</sequence>
<name>A0A951PNN8_9CYAN</name>
<reference evidence="1" key="1">
    <citation type="submission" date="2021-05" db="EMBL/GenBank/DDBJ databases">
        <authorList>
            <person name="Pietrasiak N."/>
            <person name="Ward R."/>
            <person name="Stajich J.E."/>
            <person name="Kurbessoian T."/>
        </authorList>
    </citation>
    <scope>NUCLEOTIDE SEQUENCE</scope>
    <source>
        <strain evidence="1">CPER-KK1</strain>
    </source>
</reference>
<reference evidence="1" key="2">
    <citation type="journal article" date="2022" name="Microbiol. Resour. Announc.">
        <title>Metagenome Sequencing to Explore Phylogenomics of Terrestrial Cyanobacteria.</title>
        <authorList>
            <person name="Ward R.D."/>
            <person name="Stajich J.E."/>
            <person name="Johansen J.R."/>
            <person name="Huntemann M."/>
            <person name="Clum A."/>
            <person name="Foster B."/>
            <person name="Foster B."/>
            <person name="Roux S."/>
            <person name="Palaniappan K."/>
            <person name="Varghese N."/>
            <person name="Mukherjee S."/>
            <person name="Reddy T.B.K."/>
            <person name="Daum C."/>
            <person name="Copeland A."/>
            <person name="Chen I.A."/>
            <person name="Ivanova N.N."/>
            <person name="Kyrpides N.C."/>
            <person name="Shapiro N."/>
            <person name="Eloe-Fadrosh E.A."/>
            <person name="Pietrasiak N."/>
        </authorList>
    </citation>
    <scope>NUCLEOTIDE SEQUENCE</scope>
    <source>
        <strain evidence="1">CPER-KK1</strain>
    </source>
</reference>
<gene>
    <name evidence="1" type="ORF">KME25_21285</name>
</gene>
<organism evidence="1 2">
    <name type="scientific">Symplocastrum torsivum CPER-KK1</name>
    <dbReference type="NCBI Taxonomy" id="450513"/>
    <lineage>
        <taxon>Bacteria</taxon>
        <taxon>Bacillati</taxon>
        <taxon>Cyanobacteriota</taxon>
        <taxon>Cyanophyceae</taxon>
        <taxon>Oscillatoriophycideae</taxon>
        <taxon>Oscillatoriales</taxon>
        <taxon>Microcoleaceae</taxon>
        <taxon>Symplocastrum</taxon>
    </lineage>
</organism>